<protein>
    <submittedName>
        <fullName evidence="1">UbiE/COQ5 family methyltransferase</fullName>
    </submittedName>
</protein>
<proteinExistence type="predicted"/>
<evidence type="ECO:0000313" key="1">
    <source>
        <dbReference type="EMBL" id="CVI21487.1"/>
    </source>
</evidence>
<evidence type="ECO:0000313" key="2">
    <source>
        <dbReference type="Proteomes" id="UP000192074"/>
    </source>
</evidence>
<dbReference type="Gene3D" id="3.40.50.150">
    <property type="entry name" value="Vaccinia Virus protein VP39"/>
    <property type="match status" value="1"/>
</dbReference>
<dbReference type="GO" id="GO:0008168">
    <property type="term" value="F:methyltransferase activity"/>
    <property type="evidence" value="ECO:0007669"/>
    <property type="project" value="UniProtKB-KW"/>
</dbReference>
<organism evidence="1 2">
    <name type="scientific">Agrobacterium tumefaciens str. B6</name>
    <dbReference type="NCBI Taxonomy" id="1183423"/>
    <lineage>
        <taxon>Bacteria</taxon>
        <taxon>Pseudomonadati</taxon>
        <taxon>Pseudomonadota</taxon>
        <taxon>Alphaproteobacteria</taxon>
        <taxon>Hyphomicrobiales</taxon>
        <taxon>Rhizobiaceae</taxon>
        <taxon>Rhizobium/Agrobacterium group</taxon>
        <taxon>Agrobacterium</taxon>
        <taxon>Agrobacterium tumefaciens complex</taxon>
    </lineage>
</organism>
<name>A0A822V6L5_AGRTU</name>
<accession>A0A822V6L5</accession>
<dbReference type="Pfam" id="PF13489">
    <property type="entry name" value="Methyltransf_23"/>
    <property type="match status" value="1"/>
</dbReference>
<dbReference type="SUPFAM" id="SSF53335">
    <property type="entry name" value="S-adenosyl-L-methionine-dependent methyltransferases"/>
    <property type="match status" value="1"/>
</dbReference>
<dbReference type="PANTHER" id="PTHR43861">
    <property type="entry name" value="TRANS-ACONITATE 2-METHYLTRANSFERASE-RELATED"/>
    <property type="match status" value="1"/>
</dbReference>
<reference evidence="1 2" key="1">
    <citation type="submission" date="2016-01" db="EMBL/GenBank/DDBJ databases">
        <authorList>
            <person name="Regsiter A."/>
            <person name="william w."/>
        </authorList>
    </citation>
    <scope>NUCLEOTIDE SEQUENCE [LARGE SCALE GENOMIC DNA]</scope>
    <source>
        <strain evidence="1 2">B6</strain>
    </source>
</reference>
<keyword evidence="1" id="KW-0489">Methyltransferase</keyword>
<dbReference type="RefSeq" id="WP_060724707.1">
    <property type="nucleotide sequence ID" value="NZ_LMVK01000023.1"/>
</dbReference>
<dbReference type="Proteomes" id="UP000192074">
    <property type="component" value="Unassembled WGS sequence"/>
</dbReference>
<sequence>MSIADDARFWNRTARKYAKGRISDEAGYERTLERTRALLNPDDRVLELGCGTGTTAIRLACSVKDYLATDISAGMIAIAEERKHAAGRLPNLVFSTATVETLAPDPHQFNVVLGFNYLHLVRDLRGTLQHIHSLLGPRGLFITKTPCVGDMNPFIRLVLPAMRVIGKAPFAGVFNAAELGRHINAGGFDILATEIHATKGNDNRPYIVARKR</sequence>
<comment type="caution">
    <text evidence="1">The sequence shown here is derived from an EMBL/GenBank/DDBJ whole genome shotgun (WGS) entry which is preliminary data.</text>
</comment>
<dbReference type="CDD" id="cd02440">
    <property type="entry name" value="AdoMet_MTases"/>
    <property type="match status" value="1"/>
</dbReference>
<dbReference type="AlphaFoldDB" id="A0A822V6L5"/>
<dbReference type="EMBL" id="FCNL01000033">
    <property type="protein sequence ID" value="CVI21487.1"/>
    <property type="molecule type" value="Genomic_DNA"/>
</dbReference>
<dbReference type="InterPro" id="IPR029063">
    <property type="entry name" value="SAM-dependent_MTases_sf"/>
</dbReference>
<gene>
    <name evidence="1" type="ORF">AGR4A_Lc30046</name>
</gene>
<dbReference type="GO" id="GO:0032259">
    <property type="term" value="P:methylation"/>
    <property type="evidence" value="ECO:0007669"/>
    <property type="project" value="UniProtKB-KW"/>
</dbReference>
<keyword evidence="1" id="KW-0808">Transferase</keyword>